<name>A0ABS1BNM4_9SPHI</name>
<dbReference type="EMBL" id="JAEHFY010000037">
    <property type="protein sequence ID" value="MBK0384494.1"/>
    <property type="molecule type" value="Genomic_DNA"/>
</dbReference>
<sequence>MKTETINNRNASIKRFLNPLQSLREIILDAKQQENIPLAFFGSSARQHLFYLEALCRIYKNINNKKTFKKLRSKFKSLEDQLGKVDYYEAFHKELSADKNFPTVLLNQLFQNYQTELNNLYSLLLHDDWLDEKEPRIEKSILRLDKVEWLNADAEKKAIAKTIRKEIKKILKDYKSGKLTFEKLEAGVHEFRRNIRWISIYAQALDGLIQIKTDDEPRNLQKYLTAKVVESPFNKMPENKAGLSPILISRSAFYALSWMIAESGNLKDEGLMLICIEDLMKETGFVDNDKISSEAKKLAKNVRLTPSGIKSKMKVLVDEFIYRDKVLDILRIDLKNND</sequence>
<keyword evidence="2" id="KW-1185">Reference proteome</keyword>
<accession>A0ABS1BNM4</accession>
<reference evidence="1 2" key="1">
    <citation type="submission" date="2020-12" db="EMBL/GenBank/DDBJ databases">
        <title>Bacterial novel species Pedobacter sp. SD-b isolated from soil.</title>
        <authorList>
            <person name="Jung H.-Y."/>
        </authorList>
    </citation>
    <scope>NUCLEOTIDE SEQUENCE [LARGE SCALE GENOMIC DNA]</scope>
    <source>
        <strain evidence="1 2">SD-b</strain>
    </source>
</reference>
<dbReference type="RefSeq" id="WP_200588175.1">
    <property type="nucleotide sequence ID" value="NZ_JAEHFY010000037.1"/>
</dbReference>
<evidence type="ECO:0000313" key="2">
    <source>
        <dbReference type="Proteomes" id="UP000660024"/>
    </source>
</evidence>
<evidence type="ECO:0000313" key="1">
    <source>
        <dbReference type="EMBL" id="MBK0384494.1"/>
    </source>
</evidence>
<proteinExistence type="predicted"/>
<dbReference type="Proteomes" id="UP000660024">
    <property type="component" value="Unassembled WGS sequence"/>
</dbReference>
<gene>
    <name evidence="1" type="ORF">I5M32_16125</name>
</gene>
<protein>
    <submittedName>
        <fullName evidence="1">Uncharacterized protein</fullName>
    </submittedName>
</protein>
<comment type="caution">
    <text evidence="1">The sequence shown here is derived from an EMBL/GenBank/DDBJ whole genome shotgun (WGS) entry which is preliminary data.</text>
</comment>
<organism evidence="1 2">
    <name type="scientific">Pedobacter segetis</name>
    <dbReference type="NCBI Taxonomy" id="2793069"/>
    <lineage>
        <taxon>Bacteria</taxon>
        <taxon>Pseudomonadati</taxon>
        <taxon>Bacteroidota</taxon>
        <taxon>Sphingobacteriia</taxon>
        <taxon>Sphingobacteriales</taxon>
        <taxon>Sphingobacteriaceae</taxon>
        <taxon>Pedobacter</taxon>
    </lineage>
</organism>